<evidence type="ECO:0000256" key="1">
    <source>
        <dbReference type="SAM" id="MobiDB-lite"/>
    </source>
</evidence>
<name>A0A1G9D0K6_ACTMZ</name>
<evidence type="ECO:0000313" key="2">
    <source>
        <dbReference type="EMBL" id="SDK57185.1"/>
    </source>
</evidence>
<dbReference type="Proteomes" id="UP000199213">
    <property type="component" value="Unassembled WGS sequence"/>
</dbReference>
<feature type="compositionally biased region" description="Low complexity" evidence="1">
    <location>
        <begin position="97"/>
        <end position="138"/>
    </location>
</feature>
<protein>
    <submittedName>
        <fullName evidence="2">Uncharacterized protein</fullName>
    </submittedName>
</protein>
<reference evidence="3" key="1">
    <citation type="submission" date="2016-10" db="EMBL/GenBank/DDBJ databases">
        <authorList>
            <person name="Varghese N."/>
            <person name="Submissions S."/>
        </authorList>
    </citation>
    <scope>NUCLEOTIDE SEQUENCE [LARGE SCALE GENOMIC DNA]</scope>
    <source>
        <strain evidence="3">DSM 45460</strain>
    </source>
</reference>
<feature type="region of interest" description="Disordered" evidence="1">
    <location>
        <begin position="86"/>
        <end position="209"/>
    </location>
</feature>
<gene>
    <name evidence="2" type="ORF">SAMN04487820_109176</name>
</gene>
<accession>A0A1G9D0K6</accession>
<proteinExistence type="predicted"/>
<sequence>MNSESVLGWLEAMGVPSQVVSVAAERDDAWCLLRDDSEGKPVWDVFWREQGNRYDWARFSAERVACFYLFGRLTWTQALRGAVGPLDSGSTPPRGVPLPGGSVDPGSGPSESASGSSGSGSASSGSGSGSPEASNGPATPATGSTPAVPGSGSPDSGNPAADPVAGSPLERESGTHAATGTESDAGASHRDTSGTEQGNAGSERRTSGG</sequence>
<evidence type="ECO:0000313" key="3">
    <source>
        <dbReference type="Proteomes" id="UP000199213"/>
    </source>
</evidence>
<dbReference type="EMBL" id="FNFM01000009">
    <property type="protein sequence ID" value="SDK57185.1"/>
    <property type="molecule type" value="Genomic_DNA"/>
</dbReference>
<keyword evidence="3" id="KW-1185">Reference proteome</keyword>
<organism evidence="2 3">
    <name type="scientific">Actinopolyspora mzabensis</name>
    <dbReference type="NCBI Taxonomy" id="995066"/>
    <lineage>
        <taxon>Bacteria</taxon>
        <taxon>Bacillati</taxon>
        <taxon>Actinomycetota</taxon>
        <taxon>Actinomycetes</taxon>
        <taxon>Actinopolysporales</taxon>
        <taxon>Actinopolysporaceae</taxon>
        <taxon>Actinopolyspora</taxon>
    </lineage>
</organism>
<dbReference type="AlphaFoldDB" id="A0A1G9D0K6"/>